<evidence type="ECO:0000256" key="1">
    <source>
        <dbReference type="ARBA" id="ARBA00001946"/>
    </source>
</evidence>
<dbReference type="SMART" id="SM00471">
    <property type="entry name" value="HDc"/>
    <property type="match status" value="1"/>
</dbReference>
<dbReference type="EMBL" id="JBHSWB010000001">
    <property type="protein sequence ID" value="MFC6662299.1"/>
    <property type="molecule type" value="Genomic_DNA"/>
</dbReference>
<comment type="caution">
    <text evidence="14">The sequence shown here is derived from an EMBL/GenBank/DDBJ whole genome shotgun (WGS) entry which is preliminary data.</text>
</comment>
<protein>
    <submittedName>
        <fullName evidence="14">HD domain-containing protein</fullName>
    </submittedName>
</protein>
<evidence type="ECO:0000256" key="10">
    <source>
        <dbReference type="ARBA" id="ARBA00022884"/>
    </source>
</evidence>
<evidence type="ECO:0000256" key="4">
    <source>
        <dbReference type="ARBA" id="ARBA00022679"/>
    </source>
</evidence>
<dbReference type="InterPro" id="IPR006675">
    <property type="entry name" value="HDIG_dom"/>
</dbReference>
<organism evidence="14 15">
    <name type="scientific">Deinococcus multiflagellatus</name>
    <dbReference type="NCBI Taxonomy" id="1656887"/>
    <lineage>
        <taxon>Bacteria</taxon>
        <taxon>Thermotogati</taxon>
        <taxon>Deinococcota</taxon>
        <taxon>Deinococci</taxon>
        <taxon>Deinococcales</taxon>
        <taxon>Deinococcaceae</taxon>
        <taxon>Deinococcus</taxon>
    </lineage>
</organism>
<dbReference type="PANTHER" id="PTHR47545:SF2">
    <property type="entry name" value="CC-ADDING TRNA NUCLEOTIDYLTRANSFERASE"/>
    <property type="match status" value="1"/>
</dbReference>
<dbReference type="InterPro" id="IPR043519">
    <property type="entry name" value="NT_sf"/>
</dbReference>
<evidence type="ECO:0000256" key="6">
    <source>
        <dbReference type="ARBA" id="ARBA00022695"/>
    </source>
</evidence>
<dbReference type="CDD" id="cd00077">
    <property type="entry name" value="HDc"/>
    <property type="match status" value="1"/>
</dbReference>
<evidence type="ECO:0000256" key="3">
    <source>
        <dbReference type="ARBA" id="ARBA00022555"/>
    </source>
</evidence>
<dbReference type="Pfam" id="PF12627">
    <property type="entry name" value="PolyA_pol_RNAbd"/>
    <property type="match status" value="1"/>
</dbReference>
<dbReference type="Proteomes" id="UP001596317">
    <property type="component" value="Unassembled WGS sequence"/>
</dbReference>
<name>A0ABW1ZRE4_9DEIO</name>
<evidence type="ECO:0000256" key="5">
    <source>
        <dbReference type="ARBA" id="ARBA00022694"/>
    </source>
</evidence>
<evidence type="ECO:0000256" key="7">
    <source>
        <dbReference type="ARBA" id="ARBA00022723"/>
    </source>
</evidence>
<dbReference type="InterPro" id="IPR050124">
    <property type="entry name" value="tRNA_CCA-adding_enzyme"/>
</dbReference>
<dbReference type="InterPro" id="IPR032828">
    <property type="entry name" value="PolyA_RNA-bd"/>
</dbReference>
<reference evidence="15" key="1">
    <citation type="journal article" date="2019" name="Int. J. Syst. Evol. Microbiol.">
        <title>The Global Catalogue of Microorganisms (GCM) 10K type strain sequencing project: providing services to taxonomists for standard genome sequencing and annotation.</title>
        <authorList>
            <consortium name="The Broad Institute Genomics Platform"/>
            <consortium name="The Broad Institute Genome Sequencing Center for Infectious Disease"/>
            <person name="Wu L."/>
            <person name="Ma J."/>
        </authorList>
    </citation>
    <scope>NUCLEOTIDE SEQUENCE [LARGE SCALE GENOMIC DNA]</scope>
    <source>
        <strain evidence="15">CCUG 63830</strain>
    </source>
</reference>
<keyword evidence="6" id="KW-0548">Nucleotidyltransferase</keyword>
<dbReference type="InterPro" id="IPR003607">
    <property type="entry name" value="HD/PDEase_dom"/>
</dbReference>
<accession>A0ABW1ZRE4</accession>
<dbReference type="SUPFAM" id="SSF81301">
    <property type="entry name" value="Nucleotidyltransferase"/>
    <property type="match status" value="1"/>
</dbReference>
<proteinExistence type="inferred from homology"/>
<keyword evidence="8" id="KW-0547">Nucleotide-binding</keyword>
<dbReference type="PANTHER" id="PTHR47545">
    <property type="entry name" value="MULTIFUNCTIONAL CCA PROTEIN"/>
    <property type="match status" value="1"/>
</dbReference>
<evidence type="ECO:0000256" key="2">
    <source>
        <dbReference type="ARBA" id="ARBA00007265"/>
    </source>
</evidence>
<evidence type="ECO:0000256" key="9">
    <source>
        <dbReference type="ARBA" id="ARBA00022842"/>
    </source>
</evidence>
<sequence length="523" mass="56769">MLVGGAARDWLRGVAAKDYDWAVPDPRAAALALAATTGGAAFALDDERGYWRVHAPGGVQHDLVPLPGDVQADLWRRDFTVNAIGIDAAGQVLDPTGGVRDLRARRLRMVSPQNLRADPLRAWRAARFEATLGFRLEGDTERTVHEVAAELARGALPLPAPERVRDELHALLAHPEAARGLLRLEGLELLALTVPELREGLGLGQGGFHHLDVFHHGIEALHQLLARQPHAPLPLRWAALLHDVGKPRTHTRDPDTGRQSFHGHDKVGAALTTQILTRLKLPGDDIRHAAALVGAHMVPLPATEREARRFVHRRREVLPDLLSVMLADREAARGPASSEASRRAYAQAMDRVLAALEAQPSPRPHYYAARPSWRCWACPRPPRGAGGAGSGRSRCPGRSAHPRRGAGVRAALGPGASGRRPLTGLCPVPPIVPLSEAREPGAAILSPDMEARSPNQTLAPHPVTPDWVTDAVFYQIFPDRFARSGRVEGLNLQPWGSAPIFKSTWAATCGVWPTNWTTSPRWA</sequence>
<dbReference type="RefSeq" id="WP_380058049.1">
    <property type="nucleotide sequence ID" value="NZ_JBHSWB010000001.1"/>
</dbReference>
<dbReference type="PROSITE" id="PS51831">
    <property type="entry name" value="HD"/>
    <property type="match status" value="1"/>
</dbReference>
<dbReference type="Gene3D" id="3.30.460.10">
    <property type="entry name" value="Beta Polymerase, domain 2"/>
    <property type="match status" value="1"/>
</dbReference>
<keyword evidence="5" id="KW-0819">tRNA processing</keyword>
<dbReference type="Pfam" id="PF01966">
    <property type="entry name" value="HD"/>
    <property type="match status" value="1"/>
</dbReference>
<comment type="cofactor">
    <cofactor evidence="1">
        <name>Mg(2+)</name>
        <dbReference type="ChEBI" id="CHEBI:18420"/>
    </cofactor>
</comment>
<keyword evidence="10 11" id="KW-0694">RNA-binding</keyword>
<dbReference type="NCBIfam" id="TIGR00277">
    <property type="entry name" value="HDIG"/>
    <property type="match status" value="1"/>
</dbReference>
<evidence type="ECO:0000313" key="15">
    <source>
        <dbReference type="Proteomes" id="UP001596317"/>
    </source>
</evidence>
<gene>
    <name evidence="14" type="ORF">ACFP90_19715</name>
</gene>
<dbReference type="Gene3D" id="1.10.3090.10">
    <property type="entry name" value="cca-adding enzyme, domain 2"/>
    <property type="match status" value="1"/>
</dbReference>
<keyword evidence="4 11" id="KW-0808">Transferase</keyword>
<dbReference type="SUPFAM" id="SSF81891">
    <property type="entry name" value="Poly A polymerase C-terminal region-like"/>
    <property type="match status" value="1"/>
</dbReference>
<comment type="similarity">
    <text evidence="2 11">Belongs to the tRNA nucleotidyltransferase/poly(A) polymerase family.</text>
</comment>
<evidence type="ECO:0000256" key="11">
    <source>
        <dbReference type="RuleBase" id="RU003953"/>
    </source>
</evidence>
<dbReference type="Gene3D" id="3.20.20.80">
    <property type="entry name" value="Glycosidases"/>
    <property type="match status" value="1"/>
</dbReference>
<keyword evidence="9" id="KW-0460">Magnesium</keyword>
<keyword evidence="15" id="KW-1185">Reference proteome</keyword>
<dbReference type="InterPro" id="IPR002646">
    <property type="entry name" value="PolA_pol_head_dom"/>
</dbReference>
<evidence type="ECO:0000259" key="13">
    <source>
        <dbReference type="PROSITE" id="PS51831"/>
    </source>
</evidence>
<keyword evidence="7" id="KW-0479">Metal-binding</keyword>
<evidence type="ECO:0000256" key="8">
    <source>
        <dbReference type="ARBA" id="ARBA00022741"/>
    </source>
</evidence>
<dbReference type="Pfam" id="PF01743">
    <property type="entry name" value="PolyA_pol"/>
    <property type="match status" value="1"/>
</dbReference>
<feature type="region of interest" description="Disordered" evidence="12">
    <location>
        <begin position="384"/>
        <end position="409"/>
    </location>
</feature>
<evidence type="ECO:0000313" key="14">
    <source>
        <dbReference type="EMBL" id="MFC6662299.1"/>
    </source>
</evidence>
<dbReference type="InterPro" id="IPR006674">
    <property type="entry name" value="HD_domain"/>
</dbReference>
<feature type="domain" description="HD" evidence="13">
    <location>
        <begin position="213"/>
        <end position="333"/>
    </location>
</feature>
<keyword evidence="3" id="KW-0820">tRNA-binding</keyword>
<evidence type="ECO:0000256" key="12">
    <source>
        <dbReference type="SAM" id="MobiDB-lite"/>
    </source>
</evidence>